<feature type="transmembrane region" description="Helical" evidence="1">
    <location>
        <begin position="38"/>
        <end position="61"/>
    </location>
</feature>
<evidence type="ECO:0000256" key="1">
    <source>
        <dbReference type="SAM" id="Phobius"/>
    </source>
</evidence>
<evidence type="ECO:0000313" key="3">
    <source>
        <dbReference type="EMBL" id="NYJ19758.1"/>
    </source>
</evidence>
<dbReference type="RefSeq" id="WP_179578471.1">
    <property type="nucleotide sequence ID" value="NZ_JACCFM010000001.1"/>
</dbReference>
<proteinExistence type="predicted"/>
<evidence type="ECO:0000259" key="2">
    <source>
        <dbReference type="Pfam" id="PF10756"/>
    </source>
</evidence>
<keyword evidence="1" id="KW-0812">Transmembrane</keyword>
<reference evidence="3 4" key="1">
    <citation type="submission" date="2020-07" db="EMBL/GenBank/DDBJ databases">
        <title>Sequencing the genomes of 1000 actinobacteria strains.</title>
        <authorList>
            <person name="Klenk H.-P."/>
        </authorList>
    </citation>
    <scope>NUCLEOTIDE SEQUENCE [LARGE SCALE GENOMIC DNA]</scope>
    <source>
        <strain evidence="3 4">LI1</strain>
    </source>
</reference>
<protein>
    <recommendedName>
        <fullName evidence="2">Low molecular weight protein antigen 6 PH domain-containing protein</fullName>
    </recommendedName>
</protein>
<feature type="transmembrane region" description="Helical" evidence="1">
    <location>
        <begin position="184"/>
        <end position="202"/>
    </location>
</feature>
<accession>A0A7Z0EDR4</accession>
<sequence length="203" mass="22007">MAETITLRPLFGKVLAIATGVVIVVCLVTLIVDGDPAAGIRFALPLVTVGYLVWLTFWLPAVEISDGGVRLHNTLRTIDLPWPSIERIDTRYALTLYTTYGRFVAWAAPASGRHTLMSTPASDTKHLPESTFMAGSIGAGDVPRTDSGDAAAIIRRRWEALRDAGHLDRRASDPDHTAVHWHRVQIVVLALLVVLSALGLLLG</sequence>
<organism evidence="3 4">
    <name type="scientific">Glaciibacter psychrotolerans</name>
    <dbReference type="NCBI Taxonomy" id="670054"/>
    <lineage>
        <taxon>Bacteria</taxon>
        <taxon>Bacillati</taxon>
        <taxon>Actinomycetota</taxon>
        <taxon>Actinomycetes</taxon>
        <taxon>Micrococcales</taxon>
        <taxon>Microbacteriaceae</taxon>
        <taxon>Glaciibacter</taxon>
    </lineage>
</organism>
<keyword evidence="1" id="KW-0472">Membrane</keyword>
<name>A0A7Z0EDR4_9MICO</name>
<keyword evidence="1" id="KW-1133">Transmembrane helix</keyword>
<dbReference type="InterPro" id="IPR019692">
    <property type="entry name" value="CFP-6_PH"/>
</dbReference>
<dbReference type="EMBL" id="JACCFM010000001">
    <property type="protein sequence ID" value="NYJ19758.1"/>
    <property type="molecule type" value="Genomic_DNA"/>
</dbReference>
<dbReference type="Pfam" id="PF10756">
    <property type="entry name" value="bPH_6"/>
    <property type="match status" value="1"/>
</dbReference>
<feature type="domain" description="Low molecular weight protein antigen 6 PH" evidence="2">
    <location>
        <begin position="60"/>
        <end position="131"/>
    </location>
</feature>
<feature type="transmembrane region" description="Helical" evidence="1">
    <location>
        <begin position="12"/>
        <end position="32"/>
    </location>
</feature>
<evidence type="ECO:0000313" key="4">
    <source>
        <dbReference type="Proteomes" id="UP000537260"/>
    </source>
</evidence>
<gene>
    <name evidence="3" type="ORF">HNR05_001549</name>
</gene>
<comment type="caution">
    <text evidence="3">The sequence shown here is derived from an EMBL/GenBank/DDBJ whole genome shotgun (WGS) entry which is preliminary data.</text>
</comment>
<keyword evidence="4" id="KW-1185">Reference proteome</keyword>
<dbReference type="Proteomes" id="UP000537260">
    <property type="component" value="Unassembled WGS sequence"/>
</dbReference>
<dbReference type="AlphaFoldDB" id="A0A7Z0EDR4"/>